<name>Q67QZ9_SYMTH</name>
<feature type="transmembrane region" description="Helical" evidence="1">
    <location>
        <begin position="6"/>
        <end position="23"/>
    </location>
</feature>
<keyword evidence="1" id="KW-1133">Transmembrane helix</keyword>
<keyword evidence="1" id="KW-0812">Transmembrane</keyword>
<dbReference type="HOGENOM" id="CLU_3258845_0_0_9"/>
<organism evidence="2 3">
    <name type="scientific">Symbiobacterium thermophilum (strain DSM 24528 / JCM 14929 / IAM 14863 / T)</name>
    <dbReference type="NCBI Taxonomy" id="292459"/>
    <lineage>
        <taxon>Bacteria</taxon>
        <taxon>Bacillati</taxon>
        <taxon>Bacillota</taxon>
        <taxon>Clostridia</taxon>
        <taxon>Eubacteriales</taxon>
        <taxon>Symbiobacteriaceae</taxon>
        <taxon>Symbiobacterium</taxon>
    </lineage>
</organism>
<gene>
    <name evidence="2" type="ordered locus">STH909</name>
</gene>
<dbReference type="KEGG" id="sth:STH909"/>
<keyword evidence="3" id="KW-1185">Reference proteome</keyword>
<evidence type="ECO:0000313" key="2">
    <source>
        <dbReference type="EMBL" id="BAD39894.1"/>
    </source>
</evidence>
<evidence type="ECO:0000313" key="3">
    <source>
        <dbReference type="Proteomes" id="UP000000417"/>
    </source>
</evidence>
<dbReference type="EMBL" id="AP006840">
    <property type="protein sequence ID" value="BAD39894.1"/>
    <property type="molecule type" value="Genomic_DNA"/>
</dbReference>
<accession>Q67QZ9</accession>
<proteinExistence type="predicted"/>
<keyword evidence="1" id="KW-0472">Membrane</keyword>
<dbReference type="RefSeq" id="WP_011195041.1">
    <property type="nucleotide sequence ID" value="NC_006177.1"/>
</dbReference>
<reference evidence="2 3" key="1">
    <citation type="journal article" date="2004" name="Nucleic Acids Res.">
        <title>Genome sequence of Symbiobacterium thermophilum, an uncultivable bacterium that depends on microbial commensalism.</title>
        <authorList>
            <person name="Ueda K."/>
            <person name="Yamashita A."/>
            <person name="Ishikawa J."/>
            <person name="Shimada M."/>
            <person name="Watsuji T."/>
            <person name="Morimura K."/>
            <person name="Ikeda H."/>
            <person name="Hattori M."/>
            <person name="Beppu T."/>
        </authorList>
    </citation>
    <scope>NUCLEOTIDE SEQUENCE [LARGE SCALE GENOMIC DNA]</scope>
    <source>
        <strain evidence="3">T / IAM 14863</strain>
    </source>
</reference>
<dbReference type="Proteomes" id="UP000000417">
    <property type="component" value="Chromosome"/>
</dbReference>
<evidence type="ECO:0000256" key="1">
    <source>
        <dbReference type="SAM" id="Phobius"/>
    </source>
</evidence>
<sequence length="42" mass="4501">MNFWLWIIGWIAASAVVVFALSINGKTESGEALEGGHGHGHH</sequence>
<dbReference type="AlphaFoldDB" id="Q67QZ9"/>
<protein>
    <submittedName>
        <fullName evidence="2">Uncharacterized protein</fullName>
    </submittedName>
</protein>
<dbReference type="STRING" id="292459.STH909"/>